<organism evidence="1 2">
    <name type="scientific">Acinetobacter lwoffii</name>
    <dbReference type="NCBI Taxonomy" id="28090"/>
    <lineage>
        <taxon>Bacteria</taxon>
        <taxon>Pseudomonadati</taxon>
        <taxon>Pseudomonadota</taxon>
        <taxon>Gammaproteobacteria</taxon>
        <taxon>Moraxellales</taxon>
        <taxon>Moraxellaceae</taxon>
        <taxon>Acinetobacter</taxon>
    </lineage>
</organism>
<accession>A0AAW8LA88</accession>
<sequence>MASSIMAHVTFGAPLPTENITRSLQTQHQVRYLWALIDTI</sequence>
<evidence type="ECO:0000313" key="1">
    <source>
        <dbReference type="EMBL" id="MDR6629560.1"/>
    </source>
</evidence>
<dbReference type="EMBL" id="JAVDSC010000005">
    <property type="protein sequence ID" value="MDR6629560.1"/>
    <property type="molecule type" value="Genomic_DNA"/>
</dbReference>
<proteinExistence type="predicted"/>
<dbReference type="Proteomes" id="UP001262767">
    <property type="component" value="Unassembled WGS sequence"/>
</dbReference>
<name>A0AAW8LA88_ACILW</name>
<evidence type="ECO:0000313" key="2">
    <source>
        <dbReference type="Proteomes" id="UP001262767"/>
    </source>
</evidence>
<protein>
    <submittedName>
        <fullName evidence="1">Uncharacterized protein</fullName>
    </submittedName>
</protein>
<reference evidence="1" key="1">
    <citation type="submission" date="2023-07" db="EMBL/GenBank/DDBJ databases">
        <title>Sorghum-associated microbial communities from plants grown in Nebraska, USA.</title>
        <authorList>
            <person name="Schachtman D."/>
        </authorList>
    </citation>
    <scope>NUCLEOTIDE SEQUENCE</scope>
    <source>
        <strain evidence="1">BE44</strain>
    </source>
</reference>
<comment type="caution">
    <text evidence="1">The sequence shown here is derived from an EMBL/GenBank/DDBJ whole genome shotgun (WGS) entry which is preliminary data.</text>
</comment>
<gene>
    <name evidence="1" type="ORF">J2X86_001601</name>
</gene>
<dbReference type="AlphaFoldDB" id="A0AAW8LA88"/>